<accession>A0A0D0AHZ7</accession>
<gene>
    <name evidence="2" type="ORF">CY34DRAFT_102988</name>
</gene>
<dbReference type="Pfam" id="PF26608">
    <property type="entry name" value="DUF8190"/>
    <property type="match status" value="1"/>
</dbReference>
<keyword evidence="3" id="KW-1185">Reference proteome</keyword>
<feature type="domain" description="DUF8190" evidence="1">
    <location>
        <begin position="160"/>
        <end position="275"/>
    </location>
</feature>
<protein>
    <recommendedName>
        <fullName evidence="1">DUF8190 domain-containing protein</fullName>
    </recommendedName>
</protein>
<evidence type="ECO:0000259" key="1">
    <source>
        <dbReference type="Pfam" id="PF26608"/>
    </source>
</evidence>
<dbReference type="AlphaFoldDB" id="A0A0D0AHZ7"/>
<dbReference type="EMBL" id="KN836789">
    <property type="protein sequence ID" value="KIK31643.1"/>
    <property type="molecule type" value="Genomic_DNA"/>
</dbReference>
<dbReference type="HOGENOM" id="CLU_978475_0_0_1"/>
<dbReference type="InParanoid" id="A0A0D0AHZ7"/>
<proteinExistence type="predicted"/>
<reference evidence="3" key="2">
    <citation type="submission" date="2015-01" db="EMBL/GenBank/DDBJ databases">
        <title>Evolutionary Origins and Diversification of the Mycorrhizal Mutualists.</title>
        <authorList>
            <consortium name="DOE Joint Genome Institute"/>
            <consortium name="Mycorrhizal Genomics Consortium"/>
            <person name="Kohler A."/>
            <person name="Kuo A."/>
            <person name="Nagy L.G."/>
            <person name="Floudas D."/>
            <person name="Copeland A."/>
            <person name="Barry K.W."/>
            <person name="Cichocki N."/>
            <person name="Veneault-Fourrey C."/>
            <person name="LaButti K."/>
            <person name="Lindquist E.A."/>
            <person name="Lipzen A."/>
            <person name="Lundell T."/>
            <person name="Morin E."/>
            <person name="Murat C."/>
            <person name="Riley R."/>
            <person name="Ohm R."/>
            <person name="Sun H."/>
            <person name="Tunlid A."/>
            <person name="Henrissat B."/>
            <person name="Grigoriev I.V."/>
            <person name="Hibbett D.S."/>
            <person name="Martin F."/>
        </authorList>
    </citation>
    <scope>NUCLEOTIDE SEQUENCE [LARGE SCALE GENOMIC DNA]</scope>
    <source>
        <strain evidence="3">UH-Slu-Lm8-n1</strain>
    </source>
</reference>
<evidence type="ECO:0000313" key="2">
    <source>
        <dbReference type="EMBL" id="KIK31643.1"/>
    </source>
</evidence>
<dbReference type="STRING" id="930992.A0A0D0AHZ7"/>
<sequence length="278" mass="30913">MFDCLLTTKSFDSDDDDLATVTFQAAGRRGDQDEPRPFDLADVPSSVEAEDALPQSDVLECLFLAQEGGRSAGRTWEQTKVQAVNLSTLARTFKKGDKATAIALLQRRSILRFDDDLCYDNNDEMLAWNASNHFLDFCLVVGGSIGLHALLPNKVVDHTFSIALNLCLPTRLFRPKFGKLGFDPTGCMLAIGTGPSCEYWLAFCPQEHLDDLDVANAAPLLSDRRHGDTRLSSTHFRMAVMFLAYALSKNPNLPIYIMHQYGTEDDLTAWRVKDVSNI</sequence>
<dbReference type="InterPro" id="IPR058503">
    <property type="entry name" value="DUF8190"/>
</dbReference>
<dbReference type="Proteomes" id="UP000054485">
    <property type="component" value="Unassembled WGS sequence"/>
</dbReference>
<evidence type="ECO:0000313" key="3">
    <source>
        <dbReference type="Proteomes" id="UP000054485"/>
    </source>
</evidence>
<organism evidence="2 3">
    <name type="scientific">Suillus luteus UH-Slu-Lm8-n1</name>
    <dbReference type="NCBI Taxonomy" id="930992"/>
    <lineage>
        <taxon>Eukaryota</taxon>
        <taxon>Fungi</taxon>
        <taxon>Dikarya</taxon>
        <taxon>Basidiomycota</taxon>
        <taxon>Agaricomycotina</taxon>
        <taxon>Agaricomycetes</taxon>
        <taxon>Agaricomycetidae</taxon>
        <taxon>Boletales</taxon>
        <taxon>Suillineae</taxon>
        <taxon>Suillaceae</taxon>
        <taxon>Suillus</taxon>
    </lineage>
</organism>
<name>A0A0D0AHZ7_9AGAM</name>
<dbReference type="OrthoDB" id="2736611at2759"/>
<reference evidence="2 3" key="1">
    <citation type="submission" date="2014-04" db="EMBL/GenBank/DDBJ databases">
        <authorList>
            <consortium name="DOE Joint Genome Institute"/>
            <person name="Kuo A."/>
            <person name="Ruytinx J."/>
            <person name="Rineau F."/>
            <person name="Colpaert J."/>
            <person name="Kohler A."/>
            <person name="Nagy L.G."/>
            <person name="Floudas D."/>
            <person name="Copeland A."/>
            <person name="Barry K.W."/>
            <person name="Cichocki N."/>
            <person name="Veneault-Fourrey C."/>
            <person name="LaButti K."/>
            <person name="Lindquist E.A."/>
            <person name="Lipzen A."/>
            <person name="Lundell T."/>
            <person name="Morin E."/>
            <person name="Murat C."/>
            <person name="Sun H."/>
            <person name="Tunlid A."/>
            <person name="Henrissat B."/>
            <person name="Grigoriev I.V."/>
            <person name="Hibbett D.S."/>
            <person name="Martin F."/>
            <person name="Nordberg H.P."/>
            <person name="Cantor M.N."/>
            <person name="Hua S.X."/>
        </authorList>
    </citation>
    <scope>NUCLEOTIDE SEQUENCE [LARGE SCALE GENOMIC DNA]</scope>
    <source>
        <strain evidence="2 3">UH-Slu-Lm8-n1</strain>
    </source>
</reference>